<organism evidence="2 3">
    <name type="scientific">Tetranychus urticae</name>
    <name type="common">Two-spotted spider mite</name>
    <dbReference type="NCBI Taxonomy" id="32264"/>
    <lineage>
        <taxon>Eukaryota</taxon>
        <taxon>Metazoa</taxon>
        <taxon>Ecdysozoa</taxon>
        <taxon>Arthropoda</taxon>
        <taxon>Chelicerata</taxon>
        <taxon>Arachnida</taxon>
        <taxon>Acari</taxon>
        <taxon>Acariformes</taxon>
        <taxon>Trombidiformes</taxon>
        <taxon>Prostigmata</taxon>
        <taxon>Eleutherengona</taxon>
        <taxon>Raphignathae</taxon>
        <taxon>Tetranychoidea</taxon>
        <taxon>Tetranychidae</taxon>
        <taxon>Tetranychus</taxon>
    </lineage>
</organism>
<feature type="region of interest" description="Disordered" evidence="1">
    <location>
        <begin position="1"/>
        <end position="21"/>
    </location>
</feature>
<proteinExistence type="predicted"/>
<sequence length="135" mass="14139">MANFWPKVKKGPPHHTVRGPQDILTGVQPVPSSLSAAASAKNKQLALKGQGTSSGRGFHATTHNRILPLPCLTQDMHAVGTLAGTYILKPDTSGIEPLGFRAMLCSCLAQHASICYDLPPPSGQGLSKRTCAVSA</sequence>
<keyword evidence="3" id="KW-1185">Reference proteome</keyword>
<evidence type="ECO:0000256" key="1">
    <source>
        <dbReference type="SAM" id="MobiDB-lite"/>
    </source>
</evidence>
<feature type="compositionally biased region" description="Basic residues" evidence="1">
    <location>
        <begin position="7"/>
        <end position="17"/>
    </location>
</feature>
<accession>T1KY98</accession>
<dbReference type="AlphaFoldDB" id="T1KY98"/>
<reference evidence="2" key="2">
    <citation type="submission" date="2015-06" db="UniProtKB">
        <authorList>
            <consortium name="EnsemblMetazoa"/>
        </authorList>
    </citation>
    <scope>IDENTIFICATION</scope>
</reference>
<dbReference type="Proteomes" id="UP000015104">
    <property type="component" value="Unassembled WGS sequence"/>
</dbReference>
<reference evidence="3" key="1">
    <citation type="submission" date="2011-08" db="EMBL/GenBank/DDBJ databases">
        <authorList>
            <person name="Rombauts S."/>
        </authorList>
    </citation>
    <scope>NUCLEOTIDE SEQUENCE</scope>
    <source>
        <strain evidence="3">London</strain>
    </source>
</reference>
<dbReference type="EMBL" id="CAEY01000705">
    <property type="status" value="NOT_ANNOTATED_CDS"/>
    <property type="molecule type" value="Genomic_DNA"/>
</dbReference>
<dbReference type="EnsemblMetazoa" id="tetur274g00010.1">
    <property type="protein sequence ID" value="tetur274g00010.1"/>
    <property type="gene ID" value="tetur274g00010"/>
</dbReference>
<dbReference type="HOGENOM" id="CLU_1888448_0_0_1"/>
<name>T1KY98_TETUR</name>
<evidence type="ECO:0000313" key="3">
    <source>
        <dbReference type="Proteomes" id="UP000015104"/>
    </source>
</evidence>
<evidence type="ECO:0000313" key="2">
    <source>
        <dbReference type="EnsemblMetazoa" id="tetur274g00010.1"/>
    </source>
</evidence>
<protein>
    <submittedName>
        <fullName evidence="2">Uncharacterized protein</fullName>
    </submittedName>
</protein>